<dbReference type="AlphaFoldDB" id="A0A915L1F3"/>
<reference evidence="2" key="1">
    <citation type="submission" date="2022-11" db="UniProtKB">
        <authorList>
            <consortium name="WormBaseParasite"/>
        </authorList>
    </citation>
    <scope>IDENTIFICATION</scope>
</reference>
<dbReference type="Proteomes" id="UP000887565">
    <property type="component" value="Unplaced"/>
</dbReference>
<dbReference type="WBParaSite" id="nRc.2.0.1.t43583-RA">
    <property type="protein sequence ID" value="nRc.2.0.1.t43583-RA"/>
    <property type="gene ID" value="nRc.2.0.1.g43583"/>
</dbReference>
<sequence>MDFGDVNLFLNRNLRDSLLEYASQNKPGRIFTFRKKKSHVLQNGDHNEHWTCLGCESIKKAQLREGGPIDQNELFCTIIVTNGCISRNPELGHNVACNGYVFGRVKAKQLN</sequence>
<evidence type="ECO:0000313" key="2">
    <source>
        <dbReference type="WBParaSite" id="nRc.2.0.1.t43583-RA"/>
    </source>
</evidence>
<keyword evidence="1" id="KW-1185">Reference proteome</keyword>
<proteinExistence type="predicted"/>
<accession>A0A915L1F3</accession>
<organism evidence="1 2">
    <name type="scientific">Romanomermis culicivorax</name>
    <name type="common">Nematode worm</name>
    <dbReference type="NCBI Taxonomy" id="13658"/>
    <lineage>
        <taxon>Eukaryota</taxon>
        <taxon>Metazoa</taxon>
        <taxon>Ecdysozoa</taxon>
        <taxon>Nematoda</taxon>
        <taxon>Enoplea</taxon>
        <taxon>Dorylaimia</taxon>
        <taxon>Mermithida</taxon>
        <taxon>Mermithoidea</taxon>
        <taxon>Mermithidae</taxon>
        <taxon>Romanomermis</taxon>
    </lineage>
</organism>
<evidence type="ECO:0000313" key="1">
    <source>
        <dbReference type="Proteomes" id="UP000887565"/>
    </source>
</evidence>
<protein>
    <submittedName>
        <fullName evidence="2">Uncharacterized protein</fullName>
    </submittedName>
</protein>
<name>A0A915L1F3_ROMCU</name>